<keyword evidence="2" id="KW-1185">Reference proteome</keyword>
<sequence length="1157" mass="132562">MESNQQKTLKPDVELDNGDLHETIMKREKIDGEYFFKITDVDDMRPFFMSIVSDSDHWMFISSNGGLTAGRKNNEYSFFPYYTDDKITESAEITGSKSIFWINGTHLWEPFSIRQEGLYNTQRNLYKNKYGNKVIFEEINHDLNLTFRYQWNSSDEYGFVKKSRLINTGANGVSVKMIDGFQNIIPYGVEPDTQVRVSNLVDAYKRSELVSDAGLGIYALSAIIVDKAEPSEALKANVAWSLGLQDVNYLLSSLQLKNFRKTGEVYQEEDVKAEKGAYFVSTALELDAKSEKRWMLIGNVNQDHSKIANLTKEIKENDDLYNAVNNDINLGTERLNKLNASSDGLQLTADKQGDSRHYSNTLFNIMRGGVFDDNYTIERGDFDAYIKNANKKVYAKASDVLANLPETFSLQHLKELAHKSDDKNFRRLCLEYMPLKFSRRHGDPSRPWNRFSINTRNEIDGSKILDYEGNWRDIFQNWEALAHAFPEFTESMIHKFLNATTFDGYNPYRVTKGGFDWETIEPDDPWSYIGYWGDHQIIYLSKFLEFIETYKPGVLESYFNSDAFVYANVPYKIKPYKDLLKNPKDTIEFDDELDHKIRVKRDELGADGALLRDENFFICKVNFIEKILATVLAKLSNFIPEAGIWMNTQRPEWNDANNALVGNGVSMVTLYYLRRFLVVFDKMIAKAETNNVEISEELLELFNSIFKAFETHHHLLEGQLSNKDRKSVLDQVGQASSDFREKIYKDSFSGHKKVISVSAIRSFITTTQRYLEHSIDANRRQDHLYHAYNLMTVENGEEISISHLDEMLEGQVAVLSSQYLSSKKALSVLDAMKESALFRDDQYSYLLYPNKDLPTFTKKNIIPKENAEQSKLIQTLVEAGDRSLVSKDIHGNYHFNGNFNNANSLKEALAELASGNHKHLVEKEGNILLDLFEEVFNHKAFTGRSGTFYGYEGLGSIYWHMVSKLKLAVQECCLKAIEEEASAETVGRLLEHYYEIDAGIGAHKPPKLYGAFPTDPYSHTPFGRGAQQPGMTGQVKEDILSRIGELGVKMSDGQICFQPSLLKRDELIIKPRTYTYYDVASNYKEIPLDVGSLAFTYCQVPIIYSLNNTETIKVTMQDGRTEQFKGLCLNSELSQSVFERLHQIEKIDVQLSESRLR</sequence>
<protein>
    <submittedName>
        <fullName evidence="1">Uncharacterized protein</fullName>
    </submittedName>
</protein>
<gene>
    <name evidence="1" type="ORF">ACFOSX_01430</name>
</gene>
<dbReference type="RefSeq" id="WP_386096287.1">
    <property type="nucleotide sequence ID" value="NZ_JBHSAT010000004.1"/>
</dbReference>
<name>A0ABV8AH22_9FLAO</name>
<evidence type="ECO:0000313" key="2">
    <source>
        <dbReference type="Proteomes" id="UP001595812"/>
    </source>
</evidence>
<organism evidence="1 2">
    <name type="scientific">Winogradskyella maritima</name>
    <dbReference type="NCBI Taxonomy" id="1517766"/>
    <lineage>
        <taxon>Bacteria</taxon>
        <taxon>Pseudomonadati</taxon>
        <taxon>Bacteroidota</taxon>
        <taxon>Flavobacteriia</taxon>
        <taxon>Flavobacteriales</taxon>
        <taxon>Flavobacteriaceae</taxon>
        <taxon>Winogradskyella</taxon>
    </lineage>
</organism>
<proteinExistence type="predicted"/>
<evidence type="ECO:0000313" key="1">
    <source>
        <dbReference type="EMBL" id="MFC3875879.1"/>
    </source>
</evidence>
<dbReference type="Proteomes" id="UP001595812">
    <property type="component" value="Unassembled WGS sequence"/>
</dbReference>
<comment type="caution">
    <text evidence="1">The sequence shown here is derived from an EMBL/GenBank/DDBJ whole genome shotgun (WGS) entry which is preliminary data.</text>
</comment>
<accession>A0ABV8AH22</accession>
<dbReference type="EMBL" id="JBHSAT010000004">
    <property type="protein sequence ID" value="MFC3875879.1"/>
    <property type="molecule type" value="Genomic_DNA"/>
</dbReference>
<reference evidence="2" key="1">
    <citation type="journal article" date="2019" name="Int. J. Syst. Evol. Microbiol.">
        <title>The Global Catalogue of Microorganisms (GCM) 10K type strain sequencing project: providing services to taxonomists for standard genome sequencing and annotation.</title>
        <authorList>
            <consortium name="The Broad Institute Genomics Platform"/>
            <consortium name="The Broad Institute Genome Sequencing Center for Infectious Disease"/>
            <person name="Wu L."/>
            <person name="Ma J."/>
        </authorList>
    </citation>
    <scope>NUCLEOTIDE SEQUENCE [LARGE SCALE GENOMIC DNA]</scope>
    <source>
        <strain evidence="2">CECT 8979</strain>
    </source>
</reference>